<dbReference type="InterPro" id="IPR024320">
    <property type="entry name" value="LPG_synthase_C"/>
</dbReference>
<keyword evidence="9" id="KW-0645">Protease</keyword>
<dbReference type="GO" id="GO:0055091">
    <property type="term" value="P:phospholipid homeostasis"/>
    <property type="evidence" value="ECO:0007669"/>
    <property type="project" value="TreeGrafter"/>
</dbReference>
<dbReference type="PANTHER" id="PTHR34697:SF2">
    <property type="entry name" value="PHOSPHATIDYLGLYCEROL LYSYLTRANSFERASE"/>
    <property type="match status" value="1"/>
</dbReference>
<feature type="transmembrane region" description="Helical" evidence="6">
    <location>
        <begin position="65"/>
        <end position="88"/>
    </location>
</feature>
<gene>
    <name evidence="9" type="ORF">SAC06_08840</name>
</gene>
<dbReference type="KEGG" id="sapp:SAC06_08840"/>
<reference evidence="9" key="1">
    <citation type="submission" date="2023-11" db="EMBL/GenBank/DDBJ databases">
        <title>Scrofimicrobium hongkongense sp. nov., isolated from a patient with peritonitis.</title>
        <authorList>
            <person name="Lao H.Y."/>
            <person name="Wong A.Y.P."/>
            <person name="Ng T.L."/>
            <person name="Wong R.Y.L."/>
            <person name="Yau M.C.Y."/>
            <person name="Lam J.Y.W."/>
            <person name="Siu G.K.H."/>
        </authorList>
    </citation>
    <scope>NUCLEOTIDE SEQUENCE</scope>
    <source>
        <strain evidence="9">R131</strain>
    </source>
</reference>
<feature type="transmembrane region" description="Helical" evidence="6">
    <location>
        <begin position="390"/>
        <end position="413"/>
    </location>
</feature>
<dbReference type="EMBL" id="CP138335">
    <property type="protein sequence ID" value="XBW07741.1"/>
    <property type="molecule type" value="Genomic_DNA"/>
</dbReference>
<feature type="transmembrane region" description="Helical" evidence="6">
    <location>
        <begin position="21"/>
        <end position="45"/>
    </location>
</feature>
<feature type="transmembrane region" description="Helical" evidence="6">
    <location>
        <begin position="138"/>
        <end position="158"/>
    </location>
</feature>
<feature type="transmembrane region" description="Helical" evidence="6">
    <location>
        <begin position="313"/>
        <end position="337"/>
    </location>
</feature>
<dbReference type="Pfam" id="PF09924">
    <property type="entry name" value="LPG_synthase_C"/>
    <property type="match status" value="1"/>
</dbReference>
<feature type="transmembrane region" description="Helical" evidence="6">
    <location>
        <begin position="787"/>
        <end position="809"/>
    </location>
</feature>
<dbReference type="GO" id="GO:0005886">
    <property type="term" value="C:plasma membrane"/>
    <property type="evidence" value="ECO:0007669"/>
    <property type="project" value="UniProtKB-SubCell"/>
</dbReference>
<sequence>MPDNRIFSRRWAHWGRATGRWLTSGPISLAIAVVLVGVFVLSLVLPSQEVEGALRAGLGEAWWTIFTAWAAVRSLAQLVFDVLLLVTLGIALERVLGSRIFLLVGALSYWVGALLALATVKLVEVVDPRWGDLMSREAIVGVSALLLAVAAAASVRLAPLWRRRLQTFVVTVLVILVLFAGYLGALFTVYATACGLLAGALLAGREHPRTSRTELVGGGPQDGRFLVALIVSGVVVGSVMSISTTHMVGVLAHLQYLAGMEMIDPALGTCTGEVVDNCGYYQGLLSPRGLHILVPQLLQLALAWGLHRGRHAALVGTLTLQGTSVALGLANLIILWGHRDHWDVYGMNSSVVALSRLAATVAIPLIIGLIVWSTRSLFTVRTAPGTARNLLIKVGVATLVSWAVAVLVALFWAGAHDPGAAVLRTSGSFLLALLPSPSLIVDLGAAGTDPIWPVGTYLALVPWVVLGVLMLAAFRQQQLPQAIGRSQFIEMTRRFGAGSMGWIATWRGNHYWSSQTGEGAVAYRAGGGVALTVTDPVCAPERARATMEEFVAFSLEQGLVPAFYSIHQDSAEVARQWGWPVLQVAEETVLDLPTLAFTGKKFQDVRTALNRAQKEGITAQWVRWESCDSRLKAQISAISKQWVEEKPLPEMGFTLGGLDELDDPEVRILLAVDGEGRVHGVTSWMPIYQRGEVTGWTLDFMRRRDGGFKPVMEFLIASAALWAQEEGYRQLSLSGAPLARAAGSEDADSSAPLDWVLNLLGEALEPVYGFRSLLQFKAKFKPRYEPIYLTVPTLGALPGAGLAIGHAYLPDLRFVQTVELGRSLRPR</sequence>
<evidence type="ECO:0000256" key="3">
    <source>
        <dbReference type="ARBA" id="ARBA00022692"/>
    </source>
</evidence>
<name>A0AAU7V7X0_9ACTO</name>
<proteinExistence type="predicted"/>
<evidence type="ECO:0000313" key="9">
    <source>
        <dbReference type="EMBL" id="XBW07741.1"/>
    </source>
</evidence>
<dbReference type="PANTHER" id="PTHR34697">
    <property type="entry name" value="PHOSPHATIDYLGLYCEROL LYSYLTRANSFERASE"/>
    <property type="match status" value="1"/>
</dbReference>
<evidence type="ECO:0000256" key="4">
    <source>
        <dbReference type="ARBA" id="ARBA00022989"/>
    </source>
</evidence>
<evidence type="ECO:0000256" key="1">
    <source>
        <dbReference type="ARBA" id="ARBA00004651"/>
    </source>
</evidence>
<dbReference type="GO" id="GO:0006508">
    <property type="term" value="P:proteolysis"/>
    <property type="evidence" value="ECO:0007669"/>
    <property type="project" value="UniProtKB-KW"/>
</dbReference>
<dbReference type="EC" id="3.4.21.105" evidence="9"/>
<dbReference type="AlphaFoldDB" id="A0AAU7V7X0"/>
<feature type="transmembrane region" description="Helical" evidence="6">
    <location>
        <begin position="225"/>
        <end position="252"/>
    </location>
</feature>
<feature type="transmembrane region" description="Helical" evidence="6">
    <location>
        <begin position="357"/>
        <end position="378"/>
    </location>
</feature>
<feature type="transmembrane region" description="Helical" evidence="6">
    <location>
        <begin position="451"/>
        <end position="474"/>
    </location>
</feature>
<evidence type="ECO:0000259" key="7">
    <source>
        <dbReference type="Pfam" id="PF01694"/>
    </source>
</evidence>
<keyword evidence="4 6" id="KW-1133">Transmembrane helix</keyword>
<dbReference type="InterPro" id="IPR022764">
    <property type="entry name" value="Peptidase_S54_rhomboid_dom"/>
</dbReference>
<feature type="domain" description="Phosphatidylglycerol lysyltransferase C-terminal" evidence="8">
    <location>
        <begin position="497"/>
        <end position="789"/>
    </location>
</feature>
<evidence type="ECO:0000259" key="8">
    <source>
        <dbReference type="Pfam" id="PF09924"/>
    </source>
</evidence>
<keyword evidence="3 6" id="KW-0812">Transmembrane</keyword>
<dbReference type="InterPro" id="IPR016181">
    <property type="entry name" value="Acyl_CoA_acyltransferase"/>
</dbReference>
<evidence type="ECO:0000256" key="5">
    <source>
        <dbReference type="ARBA" id="ARBA00023136"/>
    </source>
</evidence>
<protein>
    <submittedName>
        <fullName evidence="9">Rhomboid family intramembrane serine protease</fullName>
        <ecNumber evidence="9">3.4.21.105</ecNumber>
    </submittedName>
</protein>
<feature type="transmembrane region" description="Helical" evidence="6">
    <location>
        <begin position="100"/>
        <end position="118"/>
    </location>
</feature>
<dbReference type="GO" id="GO:0016755">
    <property type="term" value="F:aminoacyltransferase activity"/>
    <property type="evidence" value="ECO:0007669"/>
    <property type="project" value="TreeGrafter"/>
</dbReference>
<comment type="subcellular location">
    <subcellularLocation>
        <location evidence="1">Cell membrane</location>
        <topology evidence="1">Multi-pass membrane protein</topology>
    </subcellularLocation>
</comment>
<keyword evidence="2" id="KW-1003">Cell membrane</keyword>
<dbReference type="InterPro" id="IPR051211">
    <property type="entry name" value="PG_lysyltransferase"/>
</dbReference>
<dbReference type="SUPFAM" id="SSF144091">
    <property type="entry name" value="Rhomboid-like"/>
    <property type="match status" value="1"/>
</dbReference>
<dbReference type="Pfam" id="PF01694">
    <property type="entry name" value="Rhomboid"/>
    <property type="match status" value="1"/>
</dbReference>
<dbReference type="RefSeq" id="WP_350257943.1">
    <property type="nucleotide sequence ID" value="NZ_CP138335.1"/>
</dbReference>
<evidence type="ECO:0000256" key="2">
    <source>
        <dbReference type="ARBA" id="ARBA00022475"/>
    </source>
</evidence>
<evidence type="ECO:0000256" key="6">
    <source>
        <dbReference type="SAM" id="Phobius"/>
    </source>
</evidence>
<dbReference type="Gene3D" id="1.20.1540.10">
    <property type="entry name" value="Rhomboid-like"/>
    <property type="match status" value="1"/>
</dbReference>
<keyword evidence="5 6" id="KW-0472">Membrane</keyword>
<feature type="transmembrane region" description="Helical" evidence="6">
    <location>
        <begin position="165"/>
        <end position="181"/>
    </location>
</feature>
<dbReference type="InterPro" id="IPR035952">
    <property type="entry name" value="Rhomboid-like_sf"/>
</dbReference>
<feature type="domain" description="Peptidase S54 rhomboid" evidence="7">
    <location>
        <begin position="61"/>
        <end position="203"/>
    </location>
</feature>
<keyword evidence="9" id="KW-0378">Hydrolase</keyword>
<dbReference type="SUPFAM" id="SSF55729">
    <property type="entry name" value="Acyl-CoA N-acyltransferases (Nat)"/>
    <property type="match status" value="1"/>
</dbReference>
<accession>A0AAU7V7X0</accession>
<dbReference type="GO" id="GO:0004252">
    <property type="term" value="F:serine-type endopeptidase activity"/>
    <property type="evidence" value="ECO:0007669"/>
    <property type="project" value="InterPro"/>
</dbReference>
<organism evidence="9">
    <name type="scientific">Scrofimicrobium appendicitidis</name>
    <dbReference type="NCBI Taxonomy" id="3079930"/>
    <lineage>
        <taxon>Bacteria</taxon>
        <taxon>Bacillati</taxon>
        <taxon>Actinomycetota</taxon>
        <taxon>Actinomycetes</taxon>
        <taxon>Actinomycetales</taxon>
        <taxon>Actinomycetaceae</taxon>
        <taxon>Scrofimicrobium</taxon>
    </lineage>
</organism>